<keyword evidence="2" id="KW-1185">Reference proteome</keyword>
<evidence type="ECO:0000313" key="1">
    <source>
        <dbReference type="EMBL" id="RIJ46589.1"/>
    </source>
</evidence>
<name>A0A399SUL7_9BACT</name>
<proteinExistence type="predicted"/>
<dbReference type="EMBL" id="QWGR01000013">
    <property type="protein sequence ID" value="RIJ46589.1"/>
    <property type="molecule type" value="Genomic_DNA"/>
</dbReference>
<organism evidence="1 2">
    <name type="scientific">Maribellus luteus</name>
    <dbReference type="NCBI Taxonomy" id="2305463"/>
    <lineage>
        <taxon>Bacteria</taxon>
        <taxon>Pseudomonadati</taxon>
        <taxon>Bacteroidota</taxon>
        <taxon>Bacteroidia</taxon>
        <taxon>Marinilabiliales</taxon>
        <taxon>Prolixibacteraceae</taxon>
        <taxon>Maribellus</taxon>
    </lineage>
</organism>
<dbReference type="RefSeq" id="WP_119439397.1">
    <property type="nucleotide sequence ID" value="NZ_QWGR01000013.1"/>
</dbReference>
<protein>
    <submittedName>
        <fullName evidence="1">Uncharacterized protein</fullName>
    </submittedName>
</protein>
<accession>A0A399SUL7</accession>
<sequence>MSFKGDENKQLNIANIYQKYISHLEMKYPNSQGSSVGIESNTAACIGSYLGYTMADKFLSEQKTPFRLLG</sequence>
<dbReference type="AlphaFoldDB" id="A0A399SUL7"/>
<evidence type="ECO:0000313" key="2">
    <source>
        <dbReference type="Proteomes" id="UP000265926"/>
    </source>
</evidence>
<comment type="caution">
    <text evidence="1">The sequence shown here is derived from an EMBL/GenBank/DDBJ whole genome shotgun (WGS) entry which is preliminary data.</text>
</comment>
<gene>
    <name evidence="1" type="ORF">D1614_18125</name>
</gene>
<reference evidence="1 2" key="1">
    <citation type="submission" date="2018-08" db="EMBL/GenBank/DDBJ databases">
        <title>Pallidiluteibacterium maritimus gen. nov., sp. nov., isolated from coastal sediment.</title>
        <authorList>
            <person name="Zhou L.Y."/>
        </authorList>
    </citation>
    <scope>NUCLEOTIDE SEQUENCE [LARGE SCALE GENOMIC DNA]</scope>
    <source>
        <strain evidence="1 2">XSD2</strain>
    </source>
</reference>
<dbReference type="Proteomes" id="UP000265926">
    <property type="component" value="Unassembled WGS sequence"/>
</dbReference>